<evidence type="ECO:0000313" key="2">
    <source>
        <dbReference type="EMBL" id="CAJ1002884.1"/>
    </source>
</evidence>
<sequence length="155" mass="17365">MITYLRDLLLGLLAWWCGNGAIRLFPVTPLHPDRLGDWVAFLLFKPVELVMAAILFVLGSVLLGGMIRTHAAEAIRRGVFGEGCLNAVLCVYAGFLGYIQYLKMPMPTLIFGGAAILILLVRMQRRWALQTEIIELMKSTQKQFLSTAFPGKRRI</sequence>
<proteinExistence type="predicted"/>
<name>A0AA48MAX0_9BACL</name>
<dbReference type="AlphaFoldDB" id="A0AA48MAX0"/>
<reference evidence="2" key="1">
    <citation type="submission" date="2023-07" db="EMBL/GenBank/DDBJ databases">
        <authorList>
            <person name="Ivanov I."/>
            <person name="Teneva D."/>
            <person name="Stoikov I."/>
        </authorList>
    </citation>
    <scope>NUCLEOTIDE SEQUENCE</scope>
    <source>
        <strain evidence="2">4475</strain>
    </source>
</reference>
<feature type="transmembrane region" description="Helical" evidence="1">
    <location>
        <begin position="79"/>
        <end position="98"/>
    </location>
</feature>
<protein>
    <submittedName>
        <fullName evidence="2">DoxX-like family protein</fullName>
    </submittedName>
</protein>
<keyword evidence="1" id="KW-0472">Membrane</keyword>
<dbReference type="Proteomes" id="UP001189619">
    <property type="component" value="Chromosome"/>
</dbReference>
<feature type="transmembrane region" description="Helical" evidence="1">
    <location>
        <begin position="47"/>
        <end position="67"/>
    </location>
</feature>
<gene>
    <name evidence="2" type="ORF">BSPP4475_11205</name>
</gene>
<keyword evidence="3" id="KW-1185">Reference proteome</keyword>
<dbReference type="KEGG" id="bayd:BSPP4475_11205"/>
<feature type="transmembrane region" description="Helical" evidence="1">
    <location>
        <begin position="104"/>
        <end position="121"/>
    </location>
</feature>
<keyword evidence="1" id="KW-0812">Transmembrane</keyword>
<dbReference type="EMBL" id="OY569118">
    <property type="protein sequence ID" value="CAJ1002884.1"/>
    <property type="molecule type" value="Genomic_DNA"/>
</dbReference>
<dbReference type="RefSeq" id="WP_304414367.1">
    <property type="nucleotide sequence ID" value="NZ_OY569118.1"/>
</dbReference>
<evidence type="ECO:0000256" key="1">
    <source>
        <dbReference type="SAM" id="Phobius"/>
    </source>
</evidence>
<organism evidence="2 3">
    <name type="scientific">Brevibacillus aydinogluensis</name>
    <dbReference type="NCBI Taxonomy" id="927786"/>
    <lineage>
        <taxon>Bacteria</taxon>
        <taxon>Bacillati</taxon>
        <taxon>Bacillota</taxon>
        <taxon>Bacilli</taxon>
        <taxon>Bacillales</taxon>
        <taxon>Paenibacillaceae</taxon>
        <taxon>Brevibacillus</taxon>
    </lineage>
</organism>
<keyword evidence="1" id="KW-1133">Transmembrane helix</keyword>
<accession>A0AA48MAX0</accession>
<evidence type="ECO:0000313" key="3">
    <source>
        <dbReference type="Proteomes" id="UP001189619"/>
    </source>
</evidence>